<comment type="subcellular location">
    <subcellularLocation>
        <location evidence="1 9">Cell membrane</location>
        <topology evidence="1 9">Multi-pass membrane protein</topology>
    </subcellularLocation>
</comment>
<dbReference type="OrthoDB" id="9774451at2"/>
<proteinExistence type="inferred from homology"/>
<dbReference type="FunFam" id="1.10.3720.10:FF:000033">
    <property type="entry name" value="Polar amino acid ABC transporter permease"/>
    <property type="match status" value="1"/>
</dbReference>
<dbReference type="NCBIfam" id="TIGR01726">
    <property type="entry name" value="HEQRo_perm_3TM"/>
    <property type="match status" value="1"/>
</dbReference>
<evidence type="ECO:0000256" key="7">
    <source>
        <dbReference type="ARBA" id="ARBA00022989"/>
    </source>
</evidence>
<dbReference type="Proteomes" id="UP000440978">
    <property type="component" value="Unassembled WGS sequence"/>
</dbReference>
<feature type="transmembrane region" description="Helical" evidence="9">
    <location>
        <begin position="74"/>
        <end position="100"/>
    </location>
</feature>
<evidence type="ECO:0000256" key="3">
    <source>
        <dbReference type="ARBA" id="ARBA00022448"/>
    </source>
</evidence>
<keyword evidence="5 9" id="KW-0812">Transmembrane</keyword>
<dbReference type="PANTHER" id="PTHR30614">
    <property type="entry name" value="MEMBRANE COMPONENT OF AMINO ACID ABC TRANSPORTER"/>
    <property type="match status" value="1"/>
</dbReference>
<organism evidence="11 12">
    <name type="scientific">Terrilactibacillus tamarindi</name>
    <dbReference type="NCBI Taxonomy" id="2599694"/>
    <lineage>
        <taxon>Bacteria</taxon>
        <taxon>Bacillati</taxon>
        <taxon>Bacillota</taxon>
        <taxon>Bacilli</taxon>
        <taxon>Bacillales</taxon>
        <taxon>Bacillaceae</taxon>
        <taxon>Terrilactibacillus</taxon>
    </lineage>
</organism>
<dbReference type="InterPro" id="IPR000515">
    <property type="entry name" value="MetI-like"/>
</dbReference>
<feature type="transmembrane region" description="Helical" evidence="9">
    <location>
        <begin position="209"/>
        <end position="231"/>
    </location>
</feature>
<keyword evidence="3 9" id="KW-0813">Transport</keyword>
<reference evidence="11 12" key="1">
    <citation type="submission" date="2019-11" db="EMBL/GenBank/DDBJ databases">
        <title>Terrilactibacillus tamarindus sp. nov. BCM23-1 isolated from bark of Tamarindus indica.</title>
        <authorList>
            <person name="Kingkaew E."/>
            <person name="Tanasupawat S."/>
        </authorList>
    </citation>
    <scope>NUCLEOTIDE SEQUENCE [LARGE SCALE GENOMIC DNA]</scope>
    <source>
        <strain evidence="11 12">BCM23-1</strain>
    </source>
</reference>
<gene>
    <name evidence="11" type="ORF">GMB86_08890</name>
</gene>
<comment type="similarity">
    <text evidence="2">Belongs to the binding-protein-dependent transport system permease family. HisMQ subfamily.</text>
</comment>
<dbReference type="Pfam" id="PF00528">
    <property type="entry name" value="BPD_transp_1"/>
    <property type="match status" value="1"/>
</dbReference>
<dbReference type="EMBL" id="WNHB01000012">
    <property type="protein sequence ID" value="MTT32122.1"/>
    <property type="molecule type" value="Genomic_DNA"/>
</dbReference>
<dbReference type="SUPFAM" id="SSF161098">
    <property type="entry name" value="MetI-like"/>
    <property type="match status" value="1"/>
</dbReference>
<comment type="caution">
    <text evidence="11">The sequence shown here is derived from an EMBL/GenBank/DDBJ whole genome shotgun (WGS) entry which is preliminary data.</text>
</comment>
<dbReference type="InterPro" id="IPR043429">
    <property type="entry name" value="ArtM/GltK/GlnP/TcyL/YhdX-like"/>
</dbReference>
<evidence type="ECO:0000256" key="9">
    <source>
        <dbReference type="RuleBase" id="RU363032"/>
    </source>
</evidence>
<dbReference type="InterPro" id="IPR035906">
    <property type="entry name" value="MetI-like_sf"/>
</dbReference>
<dbReference type="PANTHER" id="PTHR30614:SF20">
    <property type="entry name" value="GLUTAMINE TRANSPORT SYSTEM PERMEASE PROTEIN GLNP"/>
    <property type="match status" value="1"/>
</dbReference>
<protein>
    <submittedName>
        <fullName evidence="11">ABC transporter permease subunit</fullName>
    </submittedName>
</protein>
<evidence type="ECO:0000313" key="12">
    <source>
        <dbReference type="Proteomes" id="UP000440978"/>
    </source>
</evidence>
<dbReference type="AlphaFoldDB" id="A0A6N8CPS1"/>
<keyword evidence="6" id="KW-0029">Amino-acid transport</keyword>
<feature type="transmembrane region" description="Helical" evidence="9">
    <location>
        <begin position="106"/>
        <end position="127"/>
    </location>
</feature>
<evidence type="ECO:0000256" key="8">
    <source>
        <dbReference type="ARBA" id="ARBA00023136"/>
    </source>
</evidence>
<accession>A0A6N8CPS1</accession>
<name>A0A6N8CPS1_9BACI</name>
<keyword evidence="4" id="KW-1003">Cell membrane</keyword>
<dbReference type="GO" id="GO:0006865">
    <property type="term" value="P:amino acid transport"/>
    <property type="evidence" value="ECO:0007669"/>
    <property type="project" value="UniProtKB-KW"/>
</dbReference>
<keyword evidence="7 9" id="KW-1133">Transmembrane helix</keyword>
<evidence type="ECO:0000256" key="5">
    <source>
        <dbReference type="ARBA" id="ARBA00022692"/>
    </source>
</evidence>
<keyword evidence="12" id="KW-1185">Reference proteome</keyword>
<evidence type="ECO:0000256" key="2">
    <source>
        <dbReference type="ARBA" id="ARBA00010072"/>
    </source>
</evidence>
<dbReference type="InterPro" id="IPR010065">
    <property type="entry name" value="AA_ABC_transptr_permease_3TM"/>
</dbReference>
<feature type="transmembrane region" description="Helical" evidence="9">
    <location>
        <begin position="46"/>
        <end position="67"/>
    </location>
</feature>
<feature type="domain" description="ABC transmembrane type-1" evidence="10">
    <location>
        <begin position="43"/>
        <end position="232"/>
    </location>
</feature>
<dbReference type="GO" id="GO:0022857">
    <property type="term" value="F:transmembrane transporter activity"/>
    <property type="evidence" value="ECO:0007669"/>
    <property type="project" value="InterPro"/>
</dbReference>
<keyword evidence="8 9" id="KW-0472">Membrane</keyword>
<evidence type="ECO:0000313" key="11">
    <source>
        <dbReference type="EMBL" id="MTT32122.1"/>
    </source>
</evidence>
<sequence>MLIDVSLSLFTIDCYFKEGGSNLNIFSGFSLIAHSIPYIVNGVWTTLEIALVSAVTGMVLGILLSLCKIGRIKILALLADFYTSIFRGTPLILQLTIVYFATPQLIGYDISAFLAAVITFGFNSGAYMSEIIRSGINAVDKGQFEAAGALGVPYGAMMKDIILPQAVKKILPAMMNEFITLTKESAIVSTIGVLDLMRRAQVVAAENSLYFPPLIVSFVVYYFLIMILTILGRLFERRMSRSD</sequence>
<evidence type="ECO:0000256" key="6">
    <source>
        <dbReference type="ARBA" id="ARBA00022970"/>
    </source>
</evidence>
<evidence type="ECO:0000259" key="10">
    <source>
        <dbReference type="PROSITE" id="PS50928"/>
    </source>
</evidence>
<evidence type="ECO:0000256" key="4">
    <source>
        <dbReference type="ARBA" id="ARBA00022475"/>
    </source>
</evidence>
<dbReference type="PROSITE" id="PS50928">
    <property type="entry name" value="ABC_TM1"/>
    <property type="match status" value="1"/>
</dbReference>
<dbReference type="CDD" id="cd06261">
    <property type="entry name" value="TM_PBP2"/>
    <property type="match status" value="1"/>
</dbReference>
<evidence type="ECO:0000256" key="1">
    <source>
        <dbReference type="ARBA" id="ARBA00004651"/>
    </source>
</evidence>
<dbReference type="Gene3D" id="1.10.3720.10">
    <property type="entry name" value="MetI-like"/>
    <property type="match status" value="1"/>
</dbReference>
<dbReference type="GO" id="GO:0043190">
    <property type="term" value="C:ATP-binding cassette (ABC) transporter complex"/>
    <property type="evidence" value="ECO:0007669"/>
    <property type="project" value="InterPro"/>
</dbReference>